<dbReference type="Pfam" id="PF06296">
    <property type="entry name" value="RelE"/>
    <property type="match status" value="1"/>
</dbReference>
<dbReference type="Proteomes" id="UP000238762">
    <property type="component" value="Unassembled WGS sequence"/>
</dbReference>
<reference evidence="1 2" key="1">
    <citation type="submission" date="2018-02" db="EMBL/GenBank/DDBJ databases">
        <authorList>
            <person name="Cohen D.B."/>
            <person name="Kent A.D."/>
        </authorList>
    </citation>
    <scope>NUCLEOTIDE SEQUENCE [LARGE SCALE GENOMIC DNA]</scope>
    <source>
        <strain evidence="1 2">CCAP 1448/3</strain>
    </source>
</reference>
<dbReference type="AlphaFoldDB" id="A0A2T1BY38"/>
<protein>
    <recommendedName>
        <fullName evidence="3">Type II toxin-antitoxin system RelE/ParE family toxin</fullName>
    </recommendedName>
</protein>
<accession>A0A2T1BY38</accession>
<proteinExistence type="predicted"/>
<gene>
    <name evidence="1" type="ORF">C7B64_20880</name>
</gene>
<comment type="caution">
    <text evidence="1">The sequence shown here is derived from an EMBL/GenBank/DDBJ whole genome shotgun (WGS) entry which is preliminary data.</text>
</comment>
<organism evidence="1 2">
    <name type="scientific">Merismopedia glauca CCAP 1448/3</name>
    <dbReference type="NCBI Taxonomy" id="1296344"/>
    <lineage>
        <taxon>Bacteria</taxon>
        <taxon>Bacillati</taxon>
        <taxon>Cyanobacteriota</taxon>
        <taxon>Cyanophyceae</taxon>
        <taxon>Synechococcales</taxon>
        <taxon>Merismopediaceae</taxon>
        <taxon>Merismopedia</taxon>
    </lineage>
</organism>
<dbReference type="PIRSF" id="PIRSF018634">
    <property type="entry name" value="UCP018634"/>
    <property type="match status" value="1"/>
</dbReference>
<name>A0A2T1BY38_9CYAN</name>
<dbReference type="InterPro" id="IPR009387">
    <property type="entry name" value="HigB-2"/>
</dbReference>
<reference evidence="1 2" key="2">
    <citation type="submission" date="2018-03" db="EMBL/GenBank/DDBJ databases">
        <title>The ancient ancestry and fast evolution of plastids.</title>
        <authorList>
            <person name="Moore K.R."/>
            <person name="Magnabosco C."/>
            <person name="Momper L."/>
            <person name="Gold D.A."/>
            <person name="Bosak T."/>
            <person name="Fournier G.P."/>
        </authorList>
    </citation>
    <scope>NUCLEOTIDE SEQUENCE [LARGE SCALE GENOMIC DNA]</scope>
    <source>
        <strain evidence="1 2">CCAP 1448/3</strain>
    </source>
</reference>
<dbReference type="RefSeq" id="WP_106291002.1">
    <property type="nucleotide sequence ID" value="NZ_CAWNTC010000183.1"/>
</dbReference>
<evidence type="ECO:0000313" key="2">
    <source>
        <dbReference type="Proteomes" id="UP000238762"/>
    </source>
</evidence>
<evidence type="ECO:0008006" key="3">
    <source>
        <dbReference type="Google" id="ProtNLM"/>
    </source>
</evidence>
<dbReference type="EMBL" id="PVWJ01000145">
    <property type="protein sequence ID" value="PSB00946.1"/>
    <property type="molecule type" value="Genomic_DNA"/>
</dbReference>
<sequence>MKIFKTKNFERWARKEKLDDIALVKAVAEIVAGLYEADLGGGLFKKRIARSGRGKSGGYRTIVATNKSARYRWVFLYGYAKNVRDNITEVEKEDLKDFASLYLSFSAEQIELALQNQLLFEVIEHEEEISDNGGNL</sequence>
<evidence type="ECO:0000313" key="1">
    <source>
        <dbReference type="EMBL" id="PSB00946.1"/>
    </source>
</evidence>
<dbReference type="OrthoDB" id="8607264at2"/>
<keyword evidence="2" id="KW-1185">Reference proteome</keyword>